<dbReference type="AlphaFoldDB" id="A0A367KSP6"/>
<evidence type="ECO:0000313" key="2">
    <source>
        <dbReference type="Proteomes" id="UP000253551"/>
    </source>
</evidence>
<comment type="caution">
    <text evidence="1">The sequence shown here is derived from an EMBL/GenBank/DDBJ whole genome shotgun (WGS) entry which is preliminary data.</text>
</comment>
<protein>
    <submittedName>
        <fullName evidence="1">Uncharacterized protein</fullName>
    </submittedName>
</protein>
<dbReference type="EMBL" id="PJQM01000465">
    <property type="protein sequence ID" value="RCI05160.1"/>
    <property type="molecule type" value="Genomic_DNA"/>
</dbReference>
<evidence type="ECO:0000313" key="1">
    <source>
        <dbReference type="EMBL" id="RCI05160.1"/>
    </source>
</evidence>
<gene>
    <name evidence="1" type="ORF">CU098_013400</name>
</gene>
<keyword evidence="2" id="KW-1185">Reference proteome</keyword>
<dbReference type="Proteomes" id="UP000253551">
    <property type="component" value="Unassembled WGS sequence"/>
</dbReference>
<sequence>MPHTRSVSHSFVDPLKATESAPLKSTTHHISDKVSNIQTDMSTSAQDISYINVPRLSLEKDHQPRDRDSFESKNHHKPVYLHELEESIFDNSSNHLKIPKAEKVLSRISRTSAEIPCSSINNDNYILPSNRSMPTSFGSVVTLCELQPASKKKNKAFHELFKSVPQTDILIEGLKRVE</sequence>
<proteinExistence type="predicted"/>
<reference evidence="1 2" key="1">
    <citation type="journal article" date="2018" name="G3 (Bethesda)">
        <title>Phylogenetic and Phylogenomic Definition of Rhizopus Species.</title>
        <authorList>
            <person name="Gryganskyi A.P."/>
            <person name="Golan J."/>
            <person name="Dolatabadi S."/>
            <person name="Mondo S."/>
            <person name="Robb S."/>
            <person name="Idnurm A."/>
            <person name="Muszewska A."/>
            <person name="Steczkiewicz K."/>
            <person name="Masonjones S."/>
            <person name="Liao H.L."/>
            <person name="Gajdeczka M.T."/>
            <person name="Anike F."/>
            <person name="Vuek A."/>
            <person name="Anishchenko I.M."/>
            <person name="Voigt K."/>
            <person name="de Hoog G.S."/>
            <person name="Smith M.E."/>
            <person name="Heitman J."/>
            <person name="Vilgalys R."/>
            <person name="Stajich J.E."/>
        </authorList>
    </citation>
    <scope>NUCLEOTIDE SEQUENCE [LARGE SCALE GENOMIC DNA]</scope>
    <source>
        <strain evidence="1 2">LSU 92-RS-03</strain>
    </source>
</reference>
<accession>A0A367KSP6</accession>
<organism evidence="1 2">
    <name type="scientific">Rhizopus stolonifer</name>
    <name type="common">Rhizopus nigricans</name>
    <dbReference type="NCBI Taxonomy" id="4846"/>
    <lineage>
        <taxon>Eukaryota</taxon>
        <taxon>Fungi</taxon>
        <taxon>Fungi incertae sedis</taxon>
        <taxon>Mucoromycota</taxon>
        <taxon>Mucoromycotina</taxon>
        <taxon>Mucoromycetes</taxon>
        <taxon>Mucorales</taxon>
        <taxon>Mucorineae</taxon>
        <taxon>Rhizopodaceae</taxon>
        <taxon>Rhizopus</taxon>
    </lineage>
</organism>
<name>A0A367KSP6_RHIST</name>